<protein>
    <recommendedName>
        <fullName evidence="3">Cysteine-rich CWC</fullName>
    </recommendedName>
</protein>
<evidence type="ECO:0000313" key="2">
    <source>
        <dbReference type="Proteomes" id="UP000183209"/>
    </source>
</evidence>
<accession>A0A1I6VRF5</accession>
<dbReference type="Pfam" id="PF17653">
    <property type="entry name" value="DUF5522"/>
    <property type="match status" value="1"/>
</dbReference>
<evidence type="ECO:0000313" key="1">
    <source>
        <dbReference type="EMBL" id="SFT16305.1"/>
    </source>
</evidence>
<dbReference type="Proteomes" id="UP000183209">
    <property type="component" value="Unassembled WGS sequence"/>
</dbReference>
<proteinExistence type="predicted"/>
<dbReference type="AlphaFoldDB" id="A0A1I6VRF5"/>
<evidence type="ECO:0008006" key="3">
    <source>
        <dbReference type="Google" id="ProtNLM"/>
    </source>
</evidence>
<gene>
    <name evidence="1" type="ORF">SAMN04487906_3304</name>
</gene>
<sequence>MSTPRTKSCPQCHTSFTCYSSGCWCNAYPAIMPLEPNMGCLCQECLKNVVANRIAEYTSDLTPEKRRTIAGLGKAEQLVETIDYYVNEDGNYVFTSWYHLRRGKCCGNGCLHCPYRKN</sequence>
<reference evidence="1 2" key="1">
    <citation type="submission" date="2016-10" db="EMBL/GenBank/DDBJ databases">
        <authorList>
            <person name="de Groot N.N."/>
        </authorList>
    </citation>
    <scope>NUCLEOTIDE SEQUENCE [LARGE SCALE GENOMIC DNA]</scope>
    <source>
        <strain evidence="1 2">CGMCC 1.6114</strain>
    </source>
</reference>
<dbReference type="EMBL" id="FPAG01000012">
    <property type="protein sequence ID" value="SFT16305.1"/>
    <property type="molecule type" value="Genomic_DNA"/>
</dbReference>
<dbReference type="InterPro" id="IPR040807">
    <property type="entry name" value="DUF5522"/>
</dbReference>
<name>A0A1I6VRF5_9FLAO</name>
<organism evidence="1 2">
    <name type="scientific">Zhouia amylolytica</name>
    <dbReference type="NCBI Taxonomy" id="376730"/>
    <lineage>
        <taxon>Bacteria</taxon>
        <taxon>Pseudomonadati</taxon>
        <taxon>Bacteroidota</taxon>
        <taxon>Flavobacteriia</taxon>
        <taxon>Flavobacteriales</taxon>
        <taxon>Flavobacteriaceae</taxon>
        <taxon>Zhouia</taxon>
    </lineage>
</organism>